<dbReference type="SUPFAM" id="SSF55729">
    <property type="entry name" value="Acyl-CoA N-acyltransferases (Nat)"/>
    <property type="match status" value="1"/>
</dbReference>
<dbReference type="GO" id="GO:0016746">
    <property type="term" value="F:acyltransferase activity"/>
    <property type="evidence" value="ECO:0007669"/>
    <property type="project" value="UniProtKB-KW"/>
</dbReference>
<dbReference type="Gene3D" id="3.40.630.30">
    <property type="match status" value="1"/>
</dbReference>
<dbReference type="CDD" id="cd04301">
    <property type="entry name" value="NAT_SF"/>
    <property type="match status" value="1"/>
</dbReference>
<gene>
    <name evidence="2" type="ORF">SYV04_08145</name>
</gene>
<dbReference type="InterPro" id="IPR016181">
    <property type="entry name" value="Acyl_CoA_acyltransferase"/>
</dbReference>
<organism evidence="2 3">
    <name type="scientific">Hyalangium rubrum</name>
    <dbReference type="NCBI Taxonomy" id="3103134"/>
    <lineage>
        <taxon>Bacteria</taxon>
        <taxon>Pseudomonadati</taxon>
        <taxon>Myxococcota</taxon>
        <taxon>Myxococcia</taxon>
        <taxon>Myxococcales</taxon>
        <taxon>Cystobacterineae</taxon>
        <taxon>Archangiaceae</taxon>
        <taxon>Hyalangium</taxon>
    </lineage>
</organism>
<dbReference type="RefSeq" id="WP_321545071.1">
    <property type="nucleotide sequence ID" value="NZ_JAXIVS010000002.1"/>
</dbReference>
<dbReference type="InterPro" id="IPR000182">
    <property type="entry name" value="GNAT_dom"/>
</dbReference>
<keyword evidence="3" id="KW-1185">Reference proteome</keyword>
<sequence length="253" mass="28029">MTDAELVARLRANMVAYKRFQAELGPMRALVLPGVWAFAQPQLPDQPHPQQVLYEDVGALEAALPEIEGFYREHRVPLWRVQVPIGDTAAAHLLRHAGMHPRETDATPAMGLSLTEGTLPAPRVPLERLRNQEELIPLNAKAFEAHSRIVSHPWHVRSFPQLHILGLREGNRLLSAGMAHDLGETAGIYLVATANEARGRGLASEVMRGLLADAQARGCTAAVLQATELGYGVYRRLGFRDLGRWISWVFPPR</sequence>
<dbReference type="EMBL" id="JAXIVS010000002">
    <property type="protein sequence ID" value="MDY7226351.1"/>
    <property type="molecule type" value="Genomic_DNA"/>
</dbReference>
<dbReference type="Proteomes" id="UP001291309">
    <property type="component" value="Unassembled WGS sequence"/>
</dbReference>
<comment type="caution">
    <text evidence="2">The sequence shown here is derived from an EMBL/GenBank/DDBJ whole genome shotgun (WGS) entry which is preliminary data.</text>
</comment>
<keyword evidence="2" id="KW-0012">Acyltransferase</keyword>
<reference evidence="2 3" key="1">
    <citation type="submission" date="2023-12" db="EMBL/GenBank/DDBJ databases">
        <title>the genome sequence of Hyalangium sp. s54d21.</title>
        <authorList>
            <person name="Zhang X."/>
        </authorList>
    </citation>
    <scope>NUCLEOTIDE SEQUENCE [LARGE SCALE GENOMIC DNA]</scope>
    <source>
        <strain evidence="3">s54d21</strain>
    </source>
</reference>
<evidence type="ECO:0000313" key="2">
    <source>
        <dbReference type="EMBL" id="MDY7226351.1"/>
    </source>
</evidence>
<name>A0ABU5GZ64_9BACT</name>
<protein>
    <submittedName>
        <fullName evidence="2">GNAT family N-acetyltransferase</fullName>
        <ecNumber evidence="2">2.3.1.-</ecNumber>
    </submittedName>
</protein>
<proteinExistence type="predicted"/>
<evidence type="ECO:0000259" key="1">
    <source>
        <dbReference type="PROSITE" id="PS51186"/>
    </source>
</evidence>
<accession>A0ABU5GZ64</accession>
<evidence type="ECO:0000313" key="3">
    <source>
        <dbReference type="Proteomes" id="UP001291309"/>
    </source>
</evidence>
<feature type="domain" description="N-acetyltransferase" evidence="1">
    <location>
        <begin position="122"/>
        <end position="253"/>
    </location>
</feature>
<dbReference type="PROSITE" id="PS51186">
    <property type="entry name" value="GNAT"/>
    <property type="match status" value="1"/>
</dbReference>
<dbReference type="EC" id="2.3.1.-" evidence="2"/>
<dbReference type="Pfam" id="PF13527">
    <property type="entry name" value="Acetyltransf_9"/>
    <property type="match status" value="1"/>
</dbReference>
<keyword evidence="2" id="KW-0808">Transferase</keyword>